<dbReference type="RefSeq" id="WP_188575039.1">
    <property type="nucleotide sequence ID" value="NZ_BMDZ01000005.1"/>
</dbReference>
<dbReference type="Gene3D" id="3.30.1330.90">
    <property type="entry name" value="D-3-phosphoglycerate dehydrogenase, domain 3"/>
    <property type="match status" value="1"/>
</dbReference>
<evidence type="ECO:0000256" key="2">
    <source>
        <dbReference type="ARBA" id="ARBA00005216"/>
    </source>
</evidence>
<keyword evidence="9" id="KW-0028">Amino-acid biosynthesis</keyword>
<dbReference type="SUPFAM" id="SSF52283">
    <property type="entry name" value="Formate/glycerate dehydrogenase catalytic domain-like"/>
    <property type="match status" value="1"/>
</dbReference>
<comment type="pathway">
    <text evidence="2 9">Amino-acid biosynthesis; L-serine biosynthesis; L-serine from 3-phospho-D-glycerate: step 1/3.</text>
</comment>
<dbReference type="InterPro" id="IPR036291">
    <property type="entry name" value="NAD(P)-bd_dom_sf"/>
</dbReference>
<dbReference type="Gene3D" id="3.30.70.260">
    <property type="match status" value="1"/>
</dbReference>
<comment type="function">
    <text evidence="1">Catalyzes the reversible oxidation of 3-phospho-D-glycerate to 3-phosphonooxypyruvate, the first step of the phosphorylated L-serine biosynthesis pathway. Also catalyzes the reversible oxidation of 2-hydroxyglutarate to 2-oxoglutarate.</text>
</comment>
<evidence type="ECO:0000256" key="9">
    <source>
        <dbReference type="RuleBase" id="RU363003"/>
    </source>
</evidence>
<dbReference type="Pfam" id="PF19304">
    <property type="entry name" value="PGDH_inter"/>
    <property type="match status" value="1"/>
</dbReference>
<dbReference type="NCBIfam" id="TIGR01327">
    <property type="entry name" value="PGDH"/>
    <property type="match status" value="1"/>
</dbReference>
<protein>
    <recommendedName>
        <fullName evidence="4 9">D-3-phosphoglycerate dehydrogenase</fullName>
        <ecNumber evidence="9">1.1.1.95</ecNumber>
    </recommendedName>
</protein>
<evidence type="ECO:0000256" key="8">
    <source>
        <dbReference type="ARBA" id="ARBA00048731"/>
    </source>
</evidence>
<evidence type="ECO:0000256" key="4">
    <source>
        <dbReference type="ARBA" id="ARBA00021582"/>
    </source>
</evidence>
<dbReference type="InterPro" id="IPR006139">
    <property type="entry name" value="D-isomer_2_OHA_DH_cat_dom"/>
</dbReference>
<dbReference type="Pfam" id="PF01842">
    <property type="entry name" value="ACT"/>
    <property type="match status" value="1"/>
</dbReference>
<evidence type="ECO:0000256" key="7">
    <source>
        <dbReference type="ARBA" id="ARBA00048126"/>
    </source>
</evidence>
<comment type="catalytic activity">
    <reaction evidence="8 9">
        <text>(2R)-3-phosphoglycerate + NAD(+) = 3-phosphooxypyruvate + NADH + H(+)</text>
        <dbReference type="Rhea" id="RHEA:12641"/>
        <dbReference type="ChEBI" id="CHEBI:15378"/>
        <dbReference type="ChEBI" id="CHEBI:18110"/>
        <dbReference type="ChEBI" id="CHEBI:57540"/>
        <dbReference type="ChEBI" id="CHEBI:57945"/>
        <dbReference type="ChEBI" id="CHEBI:58272"/>
        <dbReference type="EC" id="1.1.1.95"/>
    </reaction>
</comment>
<evidence type="ECO:0000313" key="12">
    <source>
        <dbReference type="Proteomes" id="UP000603352"/>
    </source>
</evidence>
<dbReference type="InterPro" id="IPR006236">
    <property type="entry name" value="PGDH"/>
</dbReference>
<keyword evidence="5 9" id="KW-0560">Oxidoreductase</keyword>
<dbReference type="InterPro" id="IPR006140">
    <property type="entry name" value="D-isomer_DH_NAD-bd"/>
</dbReference>
<dbReference type="EC" id="1.1.1.95" evidence="9"/>
<dbReference type="PROSITE" id="PS00671">
    <property type="entry name" value="D_2_HYDROXYACID_DH_3"/>
    <property type="match status" value="1"/>
</dbReference>
<evidence type="ECO:0000259" key="10">
    <source>
        <dbReference type="PROSITE" id="PS51671"/>
    </source>
</evidence>
<accession>A0ABQ1IB00</accession>
<dbReference type="SUPFAM" id="SSF51735">
    <property type="entry name" value="NAD(P)-binding Rossmann-fold domains"/>
    <property type="match status" value="1"/>
</dbReference>
<comment type="catalytic activity">
    <reaction evidence="7">
        <text>(R)-2-hydroxyglutarate + NAD(+) = 2-oxoglutarate + NADH + H(+)</text>
        <dbReference type="Rhea" id="RHEA:49612"/>
        <dbReference type="ChEBI" id="CHEBI:15378"/>
        <dbReference type="ChEBI" id="CHEBI:15801"/>
        <dbReference type="ChEBI" id="CHEBI:16810"/>
        <dbReference type="ChEBI" id="CHEBI:57540"/>
        <dbReference type="ChEBI" id="CHEBI:57945"/>
        <dbReference type="EC" id="1.1.1.399"/>
    </reaction>
</comment>
<dbReference type="PROSITE" id="PS00670">
    <property type="entry name" value="D_2_HYDROXYACID_DH_2"/>
    <property type="match status" value="1"/>
</dbReference>
<dbReference type="CDD" id="cd04902">
    <property type="entry name" value="ACT_3PGDH-xct"/>
    <property type="match status" value="1"/>
</dbReference>
<comment type="caution">
    <text evidence="11">The sequence shown here is derived from an EMBL/GenBank/DDBJ whole genome shotgun (WGS) entry which is preliminary data.</text>
</comment>
<dbReference type="InterPro" id="IPR029752">
    <property type="entry name" value="D-isomer_DH_CS1"/>
</dbReference>
<evidence type="ECO:0000313" key="11">
    <source>
        <dbReference type="EMBL" id="GGB28692.1"/>
    </source>
</evidence>
<dbReference type="InterPro" id="IPR045865">
    <property type="entry name" value="ACT-like_dom_sf"/>
</dbReference>
<evidence type="ECO:0000256" key="6">
    <source>
        <dbReference type="ARBA" id="ARBA00023027"/>
    </source>
</evidence>
<dbReference type="Gene3D" id="3.40.50.720">
    <property type="entry name" value="NAD(P)-binding Rossmann-like Domain"/>
    <property type="match status" value="2"/>
</dbReference>
<feature type="domain" description="ACT" evidence="10">
    <location>
        <begin position="453"/>
        <end position="525"/>
    </location>
</feature>
<dbReference type="SUPFAM" id="SSF55021">
    <property type="entry name" value="ACT-like"/>
    <property type="match status" value="1"/>
</dbReference>
<dbReference type="PROSITE" id="PS00065">
    <property type="entry name" value="D_2_HYDROXYACID_DH_1"/>
    <property type="match status" value="1"/>
</dbReference>
<reference evidence="12" key="1">
    <citation type="journal article" date="2019" name="Int. J. Syst. Evol. Microbiol.">
        <title>The Global Catalogue of Microorganisms (GCM) 10K type strain sequencing project: providing services to taxonomists for standard genome sequencing and annotation.</title>
        <authorList>
            <consortium name="The Broad Institute Genomics Platform"/>
            <consortium name="The Broad Institute Genome Sequencing Center for Infectious Disease"/>
            <person name="Wu L."/>
            <person name="Ma J."/>
        </authorList>
    </citation>
    <scope>NUCLEOTIDE SEQUENCE [LARGE SCALE GENOMIC DNA]</scope>
    <source>
        <strain evidence="12">CGMCC 1.10188</strain>
    </source>
</reference>
<organism evidence="11 12">
    <name type="scientific">Tistrella bauzanensis</name>
    <dbReference type="NCBI Taxonomy" id="657419"/>
    <lineage>
        <taxon>Bacteria</taxon>
        <taxon>Pseudomonadati</taxon>
        <taxon>Pseudomonadota</taxon>
        <taxon>Alphaproteobacteria</taxon>
        <taxon>Geminicoccales</taxon>
        <taxon>Geminicoccaceae</taxon>
        <taxon>Tistrella</taxon>
    </lineage>
</organism>
<dbReference type="PANTHER" id="PTHR42938:SF47">
    <property type="entry name" value="HYDROXYPYRUVATE REDUCTASE"/>
    <property type="match status" value="1"/>
</dbReference>
<dbReference type="CDD" id="cd12173">
    <property type="entry name" value="PGDH_4"/>
    <property type="match status" value="1"/>
</dbReference>
<dbReference type="InterPro" id="IPR029753">
    <property type="entry name" value="D-isomer_DH_CS"/>
</dbReference>
<evidence type="ECO:0000256" key="1">
    <source>
        <dbReference type="ARBA" id="ARBA00003800"/>
    </source>
</evidence>
<keyword evidence="12" id="KW-1185">Reference proteome</keyword>
<gene>
    <name evidence="11" type="ORF">GCM10011505_07470</name>
</gene>
<dbReference type="Pfam" id="PF00389">
    <property type="entry name" value="2-Hacid_dh"/>
    <property type="match status" value="1"/>
</dbReference>
<sequence length="525" mass="55300">MPKVLISDKMSPAAAEIFSSRGIEVDVTPGMTPDELRAVIGQYDGLAIRSATKVTKDILAAATNLRVVGRAGIGVDNVDIPAASSHGVVVMNTPFGNSITTAEHAISLMLSMLREIPAANASTHAGKWEKNRFMGVEVTGKTLGVIGVGNIGAIVADRAQGLKMKVIGFDPFLSPERAQDLGVEKVELDELFRRADVITLHTPLTDGTRGIINAEAIGKMKTGVYIVNCARGGLVVEKDLKAALDAGKVAGAALDVFSEEPAKQNPLFGDERVVATPHLGASTVEAQENVALQVAEQMADYLLTGAITNAINVPSVTAEEAPRLKPYMKLAEQLGSFSGQLVESGIRGVTIEYSGQVATLNTRPITAALLTGLLRPLLDSVNMVNAPIVAKERNISVTEVRSDKATDFQTQIKLTISDERGGRSVAGTLIAGSKPRLVSIEDVAIEAELAPNMLFVVNDDKPGFIGAVGRALGEAGINIASFHLGRQSPGARAICLIEVDQPLREAVLKQVQGLPNVVTALSLTF</sequence>
<dbReference type="InterPro" id="IPR002912">
    <property type="entry name" value="ACT_dom"/>
</dbReference>
<comment type="similarity">
    <text evidence="3 9">Belongs to the D-isomer specific 2-hydroxyacid dehydrogenase family.</text>
</comment>
<dbReference type="InterPro" id="IPR029009">
    <property type="entry name" value="ASB_dom_sf"/>
</dbReference>
<dbReference type="EMBL" id="BMDZ01000005">
    <property type="protein sequence ID" value="GGB28692.1"/>
    <property type="molecule type" value="Genomic_DNA"/>
</dbReference>
<dbReference type="InterPro" id="IPR045626">
    <property type="entry name" value="PGDH_ASB_dom"/>
</dbReference>
<keyword evidence="9" id="KW-0718">Serine biosynthesis</keyword>
<name>A0ABQ1IB00_9PROT</name>
<dbReference type="PANTHER" id="PTHR42938">
    <property type="entry name" value="FORMATE DEHYDROGENASE 1"/>
    <property type="match status" value="1"/>
</dbReference>
<dbReference type="Pfam" id="PF02826">
    <property type="entry name" value="2-Hacid_dh_C"/>
    <property type="match status" value="1"/>
</dbReference>
<dbReference type="SUPFAM" id="SSF143548">
    <property type="entry name" value="Serine metabolism enzymes domain"/>
    <property type="match status" value="1"/>
</dbReference>
<evidence type="ECO:0000256" key="3">
    <source>
        <dbReference type="ARBA" id="ARBA00005854"/>
    </source>
</evidence>
<keyword evidence="6 9" id="KW-0520">NAD</keyword>
<dbReference type="Proteomes" id="UP000603352">
    <property type="component" value="Unassembled WGS sequence"/>
</dbReference>
<proteinExistence type="inferred from homology"/>
<evidence type="ECO:0000256" key="5">
    <source>
        <dbReference type="ARBA" id="ARBA00023002"/>
    </source>
</evidence>
<dbReference type="PROSITE" id="PS51671">
    <property type="entry name" value="ACT"/>
    <property type="match status" value="1"/>
</dbReference>